<gene>
    <name evidence="3" type="ORF">DYB25_006792</name>
    <name evidence="4" type="ORF">DYB30_010139</name>
    <name evidence="5" type="ORF">DYB31_014851</name>
</gene>
<evidence type="ECO:0000259" key="2">
    <source>
        <dbReference type="PROSITE" id="PS51253"/>
    </source>
</evidence>
<dbReference type="AlphaFoldDB" id="A0A397EDI5"/>
<evidence type="ECO:0000313" key="6">
    <source>
        <dbReference type="Proteomes" id="UP000266196"/>
    </source>
</evidence>
<dbReference type="Pfam" id="PF03221">
    <property type="entry name" value="HTH_Tnp_Tc5"/>
    <property type="match status" value="1"/>
</dbReference>
<evidence type="ECO:0000313" key="3">
    <source>
        <dbReference type="EMBL" id="RHY12184.1"/>
    </source>
</evidence>
<comment type="caution">
    <text evidence="4">The sequence shown here is derived from an EMBL/GenBank/DDBJ whole genome shotgun (WGS) entry which is preliminary data.</text>
</comment>
<evidence type="ECO:0000313" key="4">
    <source>
        <dbReference type="EMBL" id="RHY78334.1"/>
    </source>
</evidence>
<accession>A0A397EDI5</accession>
<sequence length="239" mass="26941">MANPDVKGIELRKWARKTFSLLRDPPKSSMSAWLSTTVATECTQTAYKTLHRAHAPTLESKLLQWIRKCEEWSVPIVSGPTMRVKAKQIRDQMLARNDHDEHSQLLRLKFSNGWLHRFKTRFGLKSRRVYGEAASASERSVDEGRRNLLTITAGYDKRDIYNLDETAYFYCATPSKAVCTKGMPGRKKVKKWITVAVTSNTDGSSKWPLLLIGTAKKPRCFGPATVSDMGVVYAASKKG</sequence>
<dbReference type="Proteomes" id="UP000266196">
    <property type="component" value="Unassembled WGS sequence"/>
</dbReference>
<protein>
    <recommendedName>
        <fullName evidence="2">HTH CENPB-type domain-containing protein</fullName>
    </recommendedName>
</protein>
<keyword evidence="1" id="KW-0238">DNA-binding</keyword>
<name>A0A397EDI5_APHAT</name>
<dbReference type="Proteomes" id="UP000266643">
    <property type="component" value="Unassembled WGS sequence"/>
</dbReference>
<dbReference type="GO" id="GO:0003677">
    <property type="term" value="F:DNA binding"/>
    <property type="evidence" value="ECO:0007669"/>
    <property type="project" value="UniProtKB-KW"/>
</dbReference>
<dbReference type="InterPro" id="IPR009057">
    <property type="entry name" value="Homeodomain-like_sf"/>
</dbReference>
<dbReference type="PANTHER" id="PTHR19303">
    <property type="entry name" value="TRANSPOSON"/>
    <property type="match status" value="1"/>
</dbReference>
<dbReference type="InterPro" id="IPR050863">
    <property type="entry name" value="CenT-Element_Derived"/>
</dbReference>
<dbReference type="SMART" id="SM00674">
    <property type="entry name" value="CENPB"/>
    <property type="match status" value="1"/>
</dbReference>
<evidence type="ECO:0000313" key="7">
    <source>
        <dbReference type="Proteomes" id="UP000266239"/>
    </source>
</evidence>
<organism evidence="4 8">
    <name type="scientific">Aphanomyces astaci</name>
    <name type="common">Crayfish plague agent</name>
    <dbReference type="NCBI Taxonomy" id="112090"/>
    <lineage>
        <taxon>Eukaryota</taxon>
        <taxon>Sar</taxon>
        <taxon>Stramenopiles</taxon>
        <taxon>Oomycota</taxon>
        <taxon>Saprolegniomycetes</taxon>
        <taxon>Saprolegniales</taxon>
        <taxon>Verrucalvaceae</taxon>
        <taxon>Aphanomyces</taxon>
    </lineage>
</organism>
<evidence type="ECO:0000313" key="5">
    <source>
        <dbReference type="EMBL" id="RHZ41923.1"/>
    </source>
</evidence>
<dbReference type="GO" id="GO:0005634">
    <property type="term" value="C:nucleus"/>
    <property type="evidence" value="ECO:0007669"/>
    <property type="project" value="TreeGrafter"/>
</dbReference>
<dbReference type="EMBL" id="QUTD01001183">
    <property type="protein sequence ID" value="RHY78334.1"/>
    <property type="molecule type" value="Genomic_DNA"/>
</dbReference>
<dbReference type="EMBL" id="QUTE01000032">
    <property type="protein sequence ID" value="RHZ41923.1"/>
    <property type="molecule type" value="Genomic_DNA"/>
</dbReference>
<dbReference type="InterPro" id="IPR006600">
    <property type="entry name" value="HTH_CenpB_DNA-bd_dom"/>
</dbReference>
<proteinExistence type="predicted"/>
<dbReference type="PANTHER" id="PTHR19303:SF73">
    <property type="entry name" value="PROTEIN PDC2"/>
    <property type="match status" value="1"/>
</dbReference>
<dbReference type="PROSITE" id="PS51253">
    <property type="entry name" value="HTH_CENPB"/>
    <property type="match status" value="1"/>
</dbReference>
<feature type="domain" description="HTH CENPB-type" evidence="2">
    <location>
        <begin position="46"/>
        <end position="128"/>
    </location>
</feature>
<dbReference type="Gene3D" id="1.10.10.60">
    <property type="entry name" value="Homeodomain-like"/>
    <property type="match status" value="1"/>
</dbReference>
<dbReference type="Proteomes" id="UP000266239">
    <property type="component" value="Unassembled WGS sequence"/>
</dbReference>
<evidence type="ECO:0000256" key="1">
    <source>
        <dbReference type="ARBA" id="ARBA00023125"/>
    </source>
</evidence>
<evidence type="ECO:0000313" key="8">
    <source>
        <dbReference type="Proteomes" id="UP000266643"/>
    </source>
</evidence>
<reference evidence="6 7" key="1">
    <citation type="submission" date="2018-08" db="EMBL/GenBank/DDBJ databases">
        <title>Aphanomyces genome sequencing and annotation.</title>
        <authorList>
            <person name="Minardi D."/>
            <person name="Oidtmann B."/>
            <person name="Van Der Giezen M."/>
            <person name="Studholme D.J."/>
        </authorList>
    </citation>
    <scope>NUCLEOTIDE SEQUENCE [LARGE SCALE GENOMIC DNA]</scope>
    <source>
        <strain evidence="5 6">197901</strain>
        <strain evidence="4 8">D2</strain>
        <strain evidence="3 7">Yx</strain>
    </source>
</reference>
<dbReference type="SUPFAM" id="SSF46689">
    <property type="entry name" value="Homeodomain-like"/>
    <property type="match status" value="1"/>
</dbReference>
<dbReference type="EMBL" id="QUTA01006210">
    <property type="protein sequence ID" value="RHY12184.1"/>
    <property type="molecule type" value="Genomic_DNA"/>
</dbReference>